<dbReference type="PANTHER" id="PTHR38074">
    <property type="entry name" value="ALTERED INHERITANCE OF MITOCHONDRIA PROTEIN 24, MITOCHONDRIAL"/>
    <property type="match status" value="1"/>
</dbReference>
<dbReference type="InterPro" id="IPR036983">
    <property type="entry name" value="AIM24_sf"/>
</dbReference>
<dbReference type="InterPro" id="IPR002838">
    <property type="entry name" value="AIM24"/>
</dbReference>
<name>A0A8J6MGS8_9FIRM</name>
<dbReference type="Gene3D" id="3.60.160.10">
    <property type="entry name" value="Mitochondrial biogenesis AIM24"/>
    <property type="match status" value="1"/>
</dbReference>
<comment type="caution">
    <text evidence="1">The sequence shown here is derived from an EMBL/GenBank/DDBJ whole genome shotgun (WGS) entry which is preliminary data.</text>
</comment>
<evidence type="ECO:0000313" key="1">
    <source>
        <dbReference type="EMBL" id="MBC5737373.1"/>
    </source>
</evidence>
<evidence type="ECO:0000313" key="2">
    <source>
        <dbReference type="Proteomes" id="UP000607645"/>
    </source>
</evidence>
<gene>
    <name evidence="1" type="ORF">H8S62_10195</name>
</gene>
<dbReference type="EMBL" id="JACOPQ010000007">
    <property type="protein sequence ID" value="MBC5737373.1"/>
    <property type="molecule type" value="Genomic_DNA"/>
</dbReference>
<keyword evidence="2" id="KW-1185">Reference proteome</keyword>
<proteinExistence type="predicted"/>
<reference evidence="1" key="1">
    <citation type="submission" date="2020-08" db="EMBL/GenBank/DDBJ databases">
        <title>Genome public.</title>
        <authorList>
            <person name="Liu C."/>
            <person name="Sun Q."/>
        </authorList>
    </citation>
    <scope>NUCLEOTIDE SEQUENCE</scope>
    <source>
        <strain evidence="1">NSJ-52</strain>
    </source>
</reference>
<dbReference type="PANTHER" id="PTHR38074:SF1">
    <property type="entry name" value="ALTERED INHERITANCE OF MITOCHONDRIA PROTEIN 24, MITOCHONDRIAL"/>
    <property type="match status" value="1"/>
</dbReference>
<dbReference type="SUPFAM" id="SSF51219">
    <property type="entry name" value="TRAP-like"/>
    <property type="match status" value="1"/>
</dbReference>
<dbReference type="RefSeq" id="WP_155149986.1">
    <property type="nucleotide sequence ID" value="NZ_JACOPQ010000007.1"/>
</dbReference>
<sequence>MRSAVGTRENIRIIDSAESGGVKIEVMEYQKLLGSTNTSAAMDLYFMEKQNMRARQVAVYINNDMVTVEPGAMSYFQGNLEMVSGVNAGNALGRLFSGAVTGEAMAQPEYRGTGMLVLEPSFNHFLVLQLDREEIIVDKGMFYCAQGGVTVKAVAQRNISSALAGGEGLFQISLSGSGLVVLECPVPSCEIDIIELNNDVLRVDGNFAVLRSASLQFTVERSAKSLLGSAVSGEGLVNVYRGTGSVWLAPTIKVYSTINTARMMGATSTKGLNMNTSNSR</sequence>
<dbReference type="InterPro" id="IPR016031">
    <property type="entry name" value="Trp_RNA-bd_attenuator-like_dom"/>
</dbReference>
<dbReference type="AlphaFoldDB" id="A0A8J6MGS8"/>
<dbReference type="Pfam" id="PF01987">
    <property type="entry name" value="AIM24"/>
    <property type="match status" value="1"/>
</dbReference>
<protein>
    <submittedName>
        <fullName evidence="1">AIM24 family protein</fullName>
    </submittedName>
</protein>
<dbReference type="Proteomes" id="UP000607645">
    <property type="component" value="Unassembled WGS sequence"/>
</dbReference>
<organism evidence="1 2">
    <name type="scientific">Lawsonibacter faecis</name>
    <dbReference type="NCBI Taxonomy" id="2763052"/>
    <lineage>
        <taxon>Bacteria</taxon>
        <taxon>Bacillati</taxon>
        <taxon>Bacillota</taxon>
        <taxon>Clostridia</taxon>
        <taxon>Eubacteriales</taxon>
        <taxon>Oscillospiraceae</taxon>
        <taxon>Lawsonibacter</taxon>
    </lineage>
</organism>
<accession>A0A8J6MGS8</accession>